<dbReference type="Proteomes" id="UP000198304">
    <property type="component" value="Unassembled WGS sequence"/>
</dbReference>
<gene>
    <name evidence="2" type="ORF">SAMN05446037_100122</name>
</gene>
<dbReference type="InterPro" id="IPR050194">
    <property type="entry name" value="Glycosyltransferase_grp1"/>
</dbReference>
<dbReference type="RefSeq" id="WP_089280827.1">
    <property type="nucleotide sequence ID" value="NZ_FZOJ01000001.1"/>
</dbReference>
<dbReference type="CDD" id="cd03801">
    <property type="entry name" value="GT4_PimA-like"/>
    <property type="match status" value="1"/>
</dbReference>
<dbReference type="SUPFAM" id="SSF53756">
    <property type="entry name" value="UDP-Glycosyltransferase/glycogen phosphorylase"/>
    <property type="match status" value="1"/>
</dbReference>
<reference evidence="2 3" key="1">
    <citation type="submission" date="2017-06" db="EMBL/GenBank/DDBJ databases">
        <authorList>
            <person name="Kim H.J."/>
            <person name="Triplett B.A."/>
        </authorList>
    </citation>
    <scope>NUCLEOTIDE SEQUENCE [LARGE SCALE GENOMIC DNA]</scope>
    <source>
        <strain evidence="2 3">SCA</strain>
    </source>
</reference>
<dbReference type="OrthoDB" id="9795068at2"/>
<organism evidence="2 3">
    <name type="scientific">Anaerovirgula multivorans</name>
    <dbReference type="NCBI Taxonomy" id="312168"/>
    <lineage>
        <taxon>Bacteria</taxon>
        <taxon>Bacillati</taxon>
        <taxon>Bacillota</taxon>
        <taxon>Clostridia</taxon>
        <taxon>Peptostreptococcales</taxon>
        <taxon>Natronincolaceae</taxon>
        <taxon>Anaerovirgula</taxon>
    </lineage>
</organism>
<keyword evidence="2" id="KW-0808">Transferase</keyword>
<protein>
    <submittedName>
        <fullName evidence="2">Glycosyltransferase involved in cell wall bisynthesis</fullName>
    </submittedName>
</protein>
<dbReference type="EMBL" id="FZOJ01000001">
    <property type="protein sequence ID" value="SNR85390.1"/>
    <property type="molecule type" value="Genomic_DNA"/>
</dbReference>
<sequence length="355" mass="40025">MRILFLSIIAKCGVFTHVQELALYMQKRGIQPVIGLIHNTNTIRMFRLTRKDMETMEESLNGINHFFYESGEDLLQKIKNMEVDLIHAHSPIVLSAAIKASKKLDIPYVMTLHGISNWSKLHGPAMEQAKGIIAIGPEVAKSAGIDYQKKIRIIFNGIDTERYRPGKTKTTNQPLRIIWMGRTNGPTASGVTYLARAIRILKKKGIPVEGKVVGYALGANIGDMERCGWVHDPLPYLQWSHIVFARGRALREAMACGNVGFLIGQGYGGMVRRKWFENGKNPVLSGSLKHGYAKLDALEIVKDVLNFHHRRVQLEGARKMARKIAEDNFDIKRMVEETCLVYEEALQLYTSPKNV</sequence>
<dbReference type="Pfam" id="PF13439">
    <property type="entry name" value="Glyco_transf_4"/>
    <property type="match status" value="1"/>
</dbReference>
<name>A0A238ZPY2_9FIRM</name>
<keyword evidence="3" id="KW-1185">Reference proteome</keyword>
<dbReference type="InterPro" id="IPR028098">
    <property type="entry name" value="Glyco_trans_4-like_N"/>
</dbReference>
<proteinExistence type="predicted"/>
<evidence type="ECO:0000313" key="2">
    <source>
        <dbReference type="EMBL" id="SNR85390.1"/>
    </source>
</evidence>
<evidence type="ECO:0000259" key="1">
    <source>
        <dbReference type="Pfam" id="PF13439"/>
    </source>
</evidence>
<evidence type="ECO:0000313" key="3">
    <source>
        <dbReference type="Proteomes" id="UP000198304"/>
    </source>
</evidence>
<dbReference type="PANTHER" id="PTHR45947">
    <property type="entry name" value="SULFOQUINOVOSYL TRANSFERASE SQD2"/>
    <property type="match status" value="1"/>
</dbReference>
<dbReference type="PANTHER" id="PTHR45947:SF3">
    <property type="entry name" value="SULFOQUINOVOSYL TRANSFERASE SQD2"/>
    <property type="match status" value="1"/>
</dbReference>
<accession>A0A238ZPY2</accession>
<dbReference type="AlphaFoldDB" id="A0A238ZPY2"/>
<dbReference type="GO" id="GO:0016757">
    <property type="term" value="F:glycosyltransferase activity"/>
    <property type="evidence" value="ECO:0007669"/>
    <property type="project" value="TreeGrafter"/>
</dbReference>
<feature type="domain" description="Glycosyltransferase subfamily 4-like N-terminal" evidence="1">
    <location>
        <begin position="13"/>
        <end position="162"/>
    </location>
</feature>
<dbReference type="Gene3D" id="3.40.50.2000">
    <property type="entry name" value="Glycogen Phosphorylase B"/>
    <property type="match status" value="1"/>
</dbReference>